<dbReference type="Gene3D" id="3.40.630.30">
    <property type="match status" value="1"/>
</dbReference>
<dbReference type="KEGG" id="pste:PSTEL_13875"/>
<dbReference type="Proteomes" id="UP000029507">
    <property type="component" value="Chromosome"/>
</dbReference>
<dbReference type="GO" id="GO:0016747">
    <property type="term" value="F:acyltransferase activity, transferring groups other than amino-acyl groups"/>
    <property type="evidence" value="ECO:0007669"/>
    <property type="project" value="InterPro"/>
</dbReference>
<dbReference type="RefSeq" id="WP_038695967.1">
    <property type="nucleotide sequence ID" value="NZ_CP009286.1"/>
</dbReference>
<sequence length="196" mass="22987">MQIATSIIETGRLLLRPFEPGDAESMLRNWIGDPEVQHEYGEPVYDSEEEVMELLRKWTASYAEPEFYRWAMIRREDRECIGQIAFCSVDTRHHFADIEYCVGRSYQGNGYASEALRAVIAYTFSYTSLNRLQAFHRARNQHSARVLQKSGMIYEGTLRQSFYYEDLDEYDDRVYYGICKEEVDRRIPSSPGFPLD</sequence>
<name>A0A089LR55_9BACL</name>
<protein>
    <submittedName>
        <fullName evidence="2">Acetyltransferase</fullName>
    </submittedName>
</protein>
<keyword evidence="2" id="KW-0808">Transferase</keyword>
<proteinExistence type="predicted"/>
<dbReference type="InterPro" id="IPR000182">
    <property type="entry name" value="GNAT_dom"/>
</dbReference>
<dbReference type="STRING" id="169760.PSTEL_13875"/>
<keyword evidence="3" id="KW-1185">Reference proteome</keyword>
<dbReference type="InterPro" id="IPR051531">
    <property type="entry name" value="N-acetyltransferase"/>
</dbReference>
<dbReference type="InterPro" id="IPR016181">
    <property type="entry name" value="Acyl_CoA_acyltransferase"/>
</dbReference>
<dbReference type="SUPFAM" id="SSF55729">
    <property type="entry name" value="Acyl-CoA N-acyltransferases (Nat)"/>
    <property type="match status" value="1"/>
</dbReference>
<gene>
    <name evidence="2" type="ORF">PSTEL_13875</name>
</gene>
<dbReference type="PROSITE" id="PS51186">
    <property type="entry name" value="GNAT"/>
    <property type="match status" value="1"/>
</dbReference>
<reference evidence="2 3" key="1">
    <citation type="submission" date="2014-08" db="EMBL/GenBank/DDBJ databases">
        <title>Comparative genomics of the Paenibacillus odorifer group.</title>
        <authorList>
            <person name="den Bakker H.C."/>
            <person name="Tsai Y.-C."/>
            <person name="Martin N."/>
            <person name="Korlach J."/>
            <person name="Wiedmann M."/>
        </authorList>
    </citation>
    <scope>NUCLEOTIDE SEQUENCE [LARGE SCALE GENOMIC DNA]</scope>
    <source>
        <strain evidence="2 3">DSM 14472</strain>
    </source>
</reference>
<feature type="domain" description="N-acetyltransferase" evidence="1">
    <location>
        <begin position="13"/>
        <end position="177"/>
    </location>
</feature>
<evidence type="ECO:0000313" key="2">
    <source>
        <dbReference type="EMBL" id="AIQ64016.1"/>
    </source>
</evidence>
<accession>A0A089LR55</accession>
<dbReference type="CDD" id="cd04301">
    <property type="entry name" value="NAT_SF"/>
    <property type="match status" value="1"/>
</dbReference>
<evidence type="ECO:0000259" key="1">
    <source>
        <dbReference type="PROSITE" id="PS51186"/>
    </source>
</evidence>
<dbReference type="PANTHER" id="PTHR43792">
    <property type="entry name" value="GNAT FAMILY, PUTATIVE (AFU_ORTHOLOGUE AFUA_3G00765)-RELATED-RELATED"/>
    <property type="match status" value="1"/>
</dbReference>
<organism evidence="2 3">
    <name type="scientific">Paenibacillus stellifer</name>
    <dbReference type="NCBI Taxonomy" id="169760"/>
    <lineage>
        <taxon>Bacteria</taxon>
        <taxon>Bacillati</taxon>
        <taxon>Bacillota</taxon>
        <taxon>Bacilli</taxon>
        <taxon>Bacillales</taxon>
        <taxon>Paenibacillaceae</taxon>
        <taxon>Paenibacillus</taxon>
    </lineage>
</organism>
<dbReference type="AlphaFoldDB" id="A0A089LR55"/>
<dbReference type="Pfam" id="PF13302">
    <property type="entry name" value="Acetyltransf_3"/>
    <property type="match status" value="1"/>
</dbReference>
<dbReference type="HOGENOM" id="CLU_013985_3_6_9"/>
<dbReference type="OrthoDB" id="9798081at2"/>
<evidence type="ECO:0000313" key="3">
    <source>
        <dbReference type="Proteomes" id="UP000029507"/>
    </source>
</evidence>
<dbReference type="EMBL" id="CP009286">
    <property type="protein sequence ID" value="AIQ64016.1"/>
    <property type="molecule type" value="Genomic_DNA"/>
</dbReference>